<dbReference type="PANTHER" id="PTHR30614:SF20">
    <property type="entry name" value="GLUTAMINE TRANSPORT SYSTEM PERMEASE PROTEIN GLNP"/>
    <property type="match status" value="1"/>
</dbReference>
<feature type="domain" description="ABC transmembrane type-1" evidence="11">
    <location>
        <begin position="19"/>
        <end position="207"/>
    </location>
</feature>
<evidence type="ECO:0000256" key="7">
    <source>
        <dbReference type="ARBA" id="ARBA00022970"/>
    </source>
</evidence>
<reference evidence="12" key="1">
    <citation type="journal article" date="2014" name="Int. J. Syst. Evol. Microbiol.">
        <title>Complete genome sequence of Corynebacterium casei LMG S-19264T (=DSM 44701T), isolated from a smear-ripened cheese.</title>
        <authorList>
            <consortium name="US DOE Joint Genome Institute (JGI-PGF)"/>
            <person name="Walter F."/>
            <person name="Albersmeier A."/>
            <person name="Kalinowski J."/>
            <person name="Ruckert C."/>
        </authorList>
    </citation>
    <scope>NUCLEOTIDE SEQUENCE</scope>
    <source>
        <strain evidence="12">JCM 30078</strain>
    </source>
</reference>
<accession>A0A917PI06</accession>
<feature type="transmembrane region" description="Helical" evidence="10">
    <location>
        <begin position="20"/>
        <end position="46"/>
    </location>
</feature>
<evidence type="ECO:0000256" key="6">
    <source>
        <dbReference type="ARBA" id="ARBA00022692"/>
    </source>
</evidence>
<dbReference type="InterPro" id="IPR000515">
    <property type="entry name" value="MetI-like"/>
</dbReference>
<dbReference type="InterPro" id="IPR043429">
    <property type="entry name" value="ArtM/GltK/GlnP/TcyL/YhdX-like"/>
</dbReference>
<gene>
    <name evidence="12" type="primary">gtpC</name>
    <name evidence="12" type="ORF">GCM10009304_01930</name>
</gene>
<keyword evidence="6 10" id="KW-0812">Transmembrane</keyword>
<dbReference type="AlphaFoldDB" id="A0A917PI06"/>
<evidence type="ECO:0000256" key="4">
    <source>
        <dbReference type="ARBA" id="ARBA00022448"/>
    </source>
</evidence>
<keyword evidence="7" id="KW-0029">Amino-acid transport</keyword>
<comment type="function">
    <text evidence="1">Part of the binding-protein-dependent transport system for glutamine; probably responsible for the translocation of the substrate across the membrane.</text>
</comment>
<keyword evidence="4 10" id="KW-0813">Transport</keyword>
<keyword evidence="5" id="KW-1003">Cell membrane</keyword>
<dbReference type="CDD" id="cd06261">
    <property type="entry name" value="TM_PBP2"/>
    <property type="match status" value="1"/>
</dbReference>
<comment type="subcellular location">
    <subcellularLocation>
        <location evidence="2">Cell inner membrane</location>
        <topology evidence="2">Multi-pass membrane protein</topology>
    </subcellularLocation>
    <subcellularLocation>
        <location evidence="10">Cell membrane</location>
        <topology evidence="10">Multi-pass membrane protein</topology>
    </subcellularLocation>
</comment>
<name>A0A917PI06_9PSED</name>
<dbReference type="EMBL" id="BMPO01000001">
    <property type="protein sequence ID" value="GGJ79758.1"/>
    <property type="molecule type" value="Genomic_DNA"/>
</dbReference>
<dbReference type="Gene3D" id="1.10.3720.10">
    <property type="entry name" value="MetI-like"/>
    <property type="match status" value="1"/>
</dbReference>
<evidence type="ECO:0000256" key="10">
    <source>
        <dbReference type="RuleBase" id="RU363032"/>
    </source>
</evidence>
<comment type="similarity">
    <text evidence="3">Belongs to the binding-protein-dependent transport system permease family. HisMQ subfamily.</text>
</comment>
<comment type="caution">
    <text evidence="12">The sequence shown here is derived from an EMBL/GenBank/DDBJ whole genome shotgun (WGS) entry which is preliminary data.</text>
</comment>
<evidence type="ECO:0000256" key="9">
    <source>
        <dbReference type="ARBA" id="ARBA00023136"/>
    </source>
</evidence>
<sequence>MDFDVNYLIEQWPALLDGVLMTLQVSLLAIGFSLLIGVVGGAIRLFRLPLLSQIVVLYVELIRNTPILVQLFFIFYGLPAVGLGLSLYWSGVLCLSLWAGAYQIENIRGGLATVERGMLEASRALSLRPTQYFCLIALPIAVRTSLPASLNTAISLLKNSSYLQAIGLAELTFVAVDRIATDFRAIEMFSAICVIYLSLVAVLALLTGRLSAYLQRPFQHQ</sequence>
<protein>
    <submittedName>
        <fullName evidence="12">Amino acid ABC transporter permease</fullName>
    </submittedName>
</protein>
<dbReference type="PANTHER" id="PTHR30614">
    <property type="entry name" value="MEMBRANE COMPONENT OF AMINO ACID ABC TRANSPORTER"/>
    <property type="match status" value="1"/>
</dbReference>
<keyword evidence="13" id="KW-1185">Reference proteome</keyword>
<organism evidence="12 13">
    <name type="scientific">Pseudomonas matsuisoli</name>
    <dbReference type="NCBI Taxonomy" id="1515666"/>
    <lineage>
        <taxon>Bacteria</taxon>
        <taxon>Pseudomonadati</taxon>
        <taxon>Pseudomonadota</taxon>
        <taxon>Gammaproteobacteria</taxon>
        <taxon>Pseudomonadales</taxon>
        <taxon>Pseudomonadaceae</taxon>
        <taxon>Pseudomonas</taxon>
    </lineage>
</organism>
<dbReference type="InterPro" id="IPR035906">
    <property type="entry name" value="MetI-like_sf"/>
</dbReference>
<dbReference type="GO" id="GO:0043190">
    <property type="term" value="C:ATP-binding cassette (ABC) transporter complex"/>
    <property type="evidence" value="ECO:0007669"/>
    <property type="project" value="InterPro"/>
</dbReference>
<proteinExistence type="inferred from homology"/>
<evidence type="ECO:0000259" key="11">
    <source>
        <dbReference type="PROSITE" id="PS50928"/>
    </source>
</evidence>
<evidence type="ECO:0000256" key="1">
    <source>
        <dbReference type="ARBA" id="ARBA00003159"/>
    </source>
</evidence>
<evidence type="ECO:0000256" key="8">
    <source>
        <dbReference type="ARBA" id="ARBA00022989"/>
    </source>
</evidence>
<keyword evidence="9 10" id="KW-0472">Membrane</keyword>
<dbReference type="Proteomes" id="UP000635983">
    <property type="component" value="Unassembled WGS sequence"/>
</dbReference>
<dbReference type="PROSITE" id="PS50928">
    <property type="entry name" value="ABC_TM1"/>
    <property type="match status" value="1"/>
</dbReference>
<evidence type="ECO:0000256" key="5">
    <source>
        <dbReference type="ARBA" id="ARBA00022475"/>
    </source>
</evidence>
<evidence type="ECO:0000313" key="12">
    <source>
        <dbReference type="EMBL" id="GGJ79758.1"/>
    </source>
</evidence>
<dbReference type="SUPFAM" id="SSF161098">
    <property type="entry name" value="MetI-like"/>
    <property type="match status" value="1"/>
</dbReference>
<reference evidence="12" key="2">
    <citation type="submission" date="2020-09" db="EMBL/GenBank/DDBJ databases">
        <authorList>
            <person name="Sun Q."/>
            <person name="Ohkuma M."/>
        </authorList>
    </citation>
    <scope>NUCLEOTIDE SEQUENCE</scope>
    <source>
        <strain evidence="12">JCM 30078</strain>
    </source>
</reference>
<dbReference type="InterPro" id="IPR010065">
    <property type="entry name" value="AA_ABC_transptr_permease_3TM"/>
</dbReference>
<dbReference type="RefSeq" id="WP_188981269.1">
    <property type="nucleotide sequence ID" value="NZ_BMPO01000001.1"/>
</dbReference>
<dbReference type="Pfam" id="PF00528">
    <property type="entry name" value="BPD_transp_1"/>
    <property type="match status" value="1"/>
</dbReference>
<evidence type="ECO:0000256" key="3">
    <source>
        <dbReference type="ARBA" id="ARBA00010072"/>
    </source>
</evidence>
<dbReference type="GO" id="GO:0022857">
    <property type="term" value="F:transmembrane transporter activity"/>
    <property type="evidence" value="ECO:0007669"/>
    <property type="project" value="InterPro"/>
</dbReference>
<dbReference type="GO" id="GO:0006865">
    <property type="term" value="P:amino acid transport"/>
    <property type="evidence" value="ECO:0007669"/>
    <property type="project" value="UniProtKB-KW"/>
</dbReference>
<evidence type="ECO:0000256" key="2">
    <source>
        <dbReference type="ARBA" id="ARBA00004429"/>
    </source>
</evidence>
<dbReference type="NCBIfam" id="TIGR01726">
    <property type="entry name" value="HEQRo_perm_3TM"/>
    <property type="match status" value="1"/>
</dbReference>
<feature type="transmembrane region" description="Helical" evidence="10">
    <location>
        <begin position="186"/>
        <end position="206"/>
    </location>
</feature>
<keyword evidence="8 10" id="KW-1133">Transmembrane helix</keyword>
<evidence type="ECO:0000313" key="13">
    <source>
        <dbReference type="Proteomes" id="UP000635983"/>
    </source>
</evidence>